<evidence type="ECO:0000256" key="1">
    <source>
        <dbReference type="ARBA" id="ARBA00010617"/>
    </source>
</evidence>
<comment type="similarity">
    <text evidence="1">Belongs to the cytochrome P450 family.</text>
</comment>
<keyword evidence="2" id="KW-0479">Metal-binding</keyword>
<evidence type="ECO:0000256" key="3">
    <source>
        <dbReference type="ARBA" id="ARBA00023004"/>
    </source>
</evidence>
<dbReference type="PANTHER" id="PTHR24300">
    <property type="entry name" value="CYTOCHROME P450 508A4-RELATED"/>
    <property type="match status" value="1"/>
</dbReference>
<dbReference type="InterPro" id="IPR036396">
    <property type="entry name" value="Cyt_P450_sf"/>
</dbReference>
<dbReference type="InterPro" id="IPR002401">
    <property type="entry name" value="Cyt_P450_E_grp-I"/>
</dbReference>
<organism evidence="5 6">
    <name type="scientific">Heterodera schachtii</name>
    <name type="common">Sugarbeet cyst nematode worm</name>
    <name type="synonym">Tylenchus schachtii</name>
    <dbReference type="NCBI Taxonomy" id="97005"/>
    <lineage>
        <taxon>Eukaryota</taxon>
        <taxon>Metazoa</taxon>
        <taxon>Ecdysozoa</taxon>
        <taxon>Nematoda</taxon>
        <taxon>Chromadorea</taxon>
        <taxon>Rhabditida</taxon>
        <taxon>Tylenchina</taxon>
        <taxon>Tylenchomorpha</taxon>
        <taxon>Tylenchoidea</taxon>
        <taxon>Heteroderidae</taxon>
        <taxon>Heteroderinae</taxon>
        <taxon>Heterodera</taxon>
    </lineage>
</organism>
<dbReference type="InterPro" id="IPR050182">
    <property type="entry name" value="Cytochrome_P450_fam2"/>
</dbReference>
<dbReference type="InterPro" id="IPR001128">
    <property type="entry name" value="Cyt_P450"/>
</dbReference>
<comment type="caution">
    <text evidence="5">The sequence shown here is derived from an EMBL/GenBank/DDBJ whole genome shotgun (WGS) entry which is preliminary data.</text>
</comment>
<dbReference type="GO" id="GO:0004497">
    <property type="term" value="F:monooxygenase activity"/>
    <property type="evidence" value="ECO:0007669"/>
    <property type="project" value="UniProtKB-KW"/>
</dbReference>
<evidence type="ECO:0000313" key="6">
    <source>
        <dbReference type="Proteomes" id="UP001620645"/>
    </source>
</evidence>
<protein>
    <recommendedName>
        <fullName evidence="7">Cytochrome P450</fullName>
    </recommendedName>
</protein>
<dbReference type="PANTHER" id="PTHR24300:SF369">
    <property type="entry name" value="CYTOCHROME P450 FAMILY"/>
    <property type="match status" value="1"/>
</dbReference>
<keyword evidence="3" id="KW-0408">Iron</keyword>
<dbReference type="Gene3D" id="1.10.630.10">
    <property type="entry name" value="Cytochrome P450"/>
    <property type="match status" value="1"/>
</dbReference>
<dbReference type="Proteomes" id="UP001620645">
    <property type="component" value="Unassembled WGS sequence"/>
</dbReference>
<accession>A0ABD2HP82</accession>
<evidence type="ECO:0000256" key="2">
    <source>
        <dbReference type="ARBA" id="ARBA00022723"/>
    </source>
</evidence>
<name>A0ABD2HP82_HETSC</name>
<evidence type="ECO:0000256" key="4">
    <source>
        <dbReference type="ARBA" id="ARBA00023033"/>
    </source>
</evidence>
<dbReference type="EMBL" id="JBICCN010000458">
    <property type="protein sequence ID" value="KAL3067821.1"/>
    <property type="molecule type" value="Genomic_DNA"/>
</dbReference>
<keyword evidence="6" id="KW-1185">Reference proteome</keyword>
<dbReference type="Pfam" id="PF00067">
    <property type="entry name" value="p450"/>
    <property type="match status" value="1"/>
</dbReference>
<keyword evidence="4" id="KW-0503">Monooxygenase</keyword>
<evidence type="ECO:0000313" key="5">
    <source>
        <dbReference type="EMBL" id="KAL3067821.1"/>
    </source>
</evidence>
<proteinExistence type="inferred from homology"/>
<gene>
    <name evidence="5" type="ORF">niasHS_016787</name>
</gene>
<dbReference type="AlphaFoldDB" id="A0ABD2HP82"/>
<keyword evidence="4" id="KW-0560">Oxidoreductase</keyword>
<dbReference type="SUPFAM" id="SSF48264">
    <property type="entry name" value="Cytochrome P450"/>
    <property type="match status" value="1"/>
</dbReference>
<sequence>MISRTSLEESAYIKFVPLQETTSTTLNFLVLYLLLDQRVQQKMQKELDGFCIEKEERNETEGKGAKMMIKTADRPKLPYVNAVINLLPLINWNEAQQMCNLLPLNLPHRTLADVQIVTGRGANFRLGRGTIIVPQISCVLFDEQVFPNSRRFLPERFLNQKGQLERFEELILFGFGKRWASRLFTFSARKPFEFENFNSIF</sequence>
<dbReference type="GO" id="GO:0046872">
    <property type="term" value="F:metal ion binding"/>
    <property type="evidence" value="ECO:0007669"/>
    <property type="project" value="UniProtKB-KW"/>
</dbReference>
<evidence type="ECO:0008006" key="7">
    <source>
        <dbReference type="Google" id="ProtNLM"/>
    </source>
</evidence>
<dbReference type="PRINTS" id="PR00463">
    <property type="entry name" value="EP450I"/>
</dbReference>
<reference evidence="5 6" key="1">
    <citation type="submission" date="2024-10" db="EMBL/GenBank/DDBJ databases">
        <authorList>
            <person name="Kim D."/>
        </authorList>
    </citation>
    <scope>NUCLEOTIDE SEQUENCE [LARGE SCALE GENOMIC DNA]</scope>
    <source>
        <strain evidence="5">Taebaek</strain>
    </source>
</reference>